<dbReference type="InterPro" id="IPR010730">
    <property type="entry name" value="HET"/>
</dbReference>
<feature type="domain" description="DUF8212" evidence="2">
    <location>
        <begin position="239"/>
        <end position="260"/>
    </location>
</feature>
<dbReference type="Pfam" id="PF06985">
    <property type="entry name" value="HET"/>
    <property type="match status" value="1"/>
</dbReference>
<dbReference type="Pfam" id="PF26640">
    <property type="entry name" value="DUF8212"/>
    <property type="match status" value="1"/>
</dbReference>
<protein>
    <submittedName>
        <fullName evidence="3">HET-domain-containing protein</fullName>
    </submittedName>
</protein>
<accession>A0A132B6Q4</accession>
<dbReference type="PANTHER" id="PTHR10622">
    <property type="entry name" value="HET DOMAIN-CONTAINING PROTEIN"/>
    <property type="match status" value="1"/>
</dbReference>
<organism evidence="3 4">
    <name type="scientific">Mollisia scopiformis</name>
    <name type="common">Conifer needle endophyte fungus</name>
    <name type="synonym">Phialocephala scopiformis</name>
    <dbReference type="NCBI Taxonomy" id="149040"/>
    <lineage>
        <taxon>Eukaryota</taxon>
        <taxon>Fungi</taxon>
        <taxon>Dikarya</taxon>
        <taxon>Ascomycota</taxon>
        <taxon>Pezizomycotina</taxon>
        <taxon>Leotiomycetes</taxon>
        <taxon>Helotiales</taxon>
        <taxon>Mollisiaceae</taxon>
        <taxon>Mollisia</taxon>
    </lineage>
</organism>
<feature type="non-terminal residue" evidence="3">
    <location>
        <position position="260"/>
    </location>
</feature>
<dbReference type="Proteomes" id="UP000070700">
    <property type="component" value="Unassembled WGS sequence"/>
</dbReference>
<evidence type="ECO:0000259" key="1">
    <source>
        <dbReference type="Pfam" id="PF06985"/>
    </source>
</evidence>
<dbReference type="GeneID" id="28818318"/>
<sequence>MWLIHTRSLELKYFVGDNIPPYAILYHTWGDEEVTFQDWQDLEKASQKKGFAKIQSACAQALGDRLSYIWVDTNCIDKSSSAELSEAINSMFAWYSDSQICYVYLADVEDLQKFLSSFCGSRWFTRGWTLQELLAPRAIRFLAQNWKPIEWQGYACDTVMNPWERSHKSRQRLILRLLAHRTGIELKAILYSESVMSSSIVERMSWMKGRETTREEDLSYCLLGIFDINMPLLYGEGSKAFMRLQEEIIKQSTDQSLFAW</sequence>
<evidence type="ECO:0000313" key="3">
    <source>
        <dbReference type="EMBL" id="KUJ07564.1"/>
    </source>
</evidence>
<dbReference type="EMBL" id="KQ947439">
    <property type="protein sequence ID" value="KUJ07564.1"/>
    <property type="molecule type" value="Genomic_DNA"/>
</dbReference>
<proteinExistence type="predicted"/>
<evidence type="ECO:0000313" key="4">
    <source>
        <dbReference type="Proteomes" id="UP000070700"/>
    </source>
</evidence>
<dbReference type="PANTHER" id="PTHR10622:SF10">
    <property type="entry name" value="HET DOMAIN-CONTAINING PROTEIN"/>
    <property type="match status" value="1"/>
</dbReference>
<dbReference type="InterPro" id="IPR058525">
    <property type="entry name" value="DUF8212"/>
</dbReference>
<reference evidence="3 4" key="1">
    <citation type="submission" date="2015-10" db="EMBL/GenBank/DDBJ databases">
        <title>Full genome of DAOMC 229536 Phialocephala scopiformis, a fungal endophyte of spruce producing the potent anti-insectan compound rugulosin.</title>
        <authorList>
            <consortium name="DOE Joint Genome Institute"/>
            <person name="Walker A.K."/>
            <person name="Frasz S.L."/>
            <person name="Seifert K.A."/>
            <person name="Miller J.D."/>
            <person name="Mondo S.J."/>
            <person name="Labutti K."/>
            <person name="Lipzen A."/>
            <person name="Dockter R."/>
            <person name="Kennedy M."/>
            <person name="Grigoriev I.V."/>
            <person name="Spatafora J.W."/>
        </authorList>
    </citation>
    <scope>NUCLEOTIDE SEQUENCE [LARGE SCALE GENOMIC DNA]</scope>
    <source>
        <strain evidence="3 4">CBS 120377</strain>
    </source>
</reference>
<feature type="domain" description="Heterokaryon incompatibility" evidence="1">
    <location>
        <begin position="22"/>
        <end position="109"/>
    </location>
</feature>
<name>A0A132B6Q4_MOLSC</name>
<dbReference type="InParanoid" id="A0A132B6Q4"/>
<dbReference type="AlphaFoldDB" id="A0A132B6Q4"/>
<gene>
    <name evidence="3" type="ORF">LY89DRAFT_571089</name>
</gene>
<keyword evidence="4" id="KW-1185">Reference proteome</keyword>
<dbReference type="KEGG" id="psco:LY89DRAFT_571089"/>
<evidence type="ECO:0000259" key="2">
    <source>
        <dbReference type="Pfam" id="PF26640"/>
    </source>
</evidence>
<dbReference type="RefSeq" id="XP_018061919.1">
    <property type="nucleotide sequence ID" value="XM_018208592.1"/>
</dbReference>
<dbReference type="OrthoDB" id="674604at2759"/>